<sequence>MSTLDDLRSAIDTAVATGLLPACQFAIGLDNEIVAFESFGTAATTDRFCIFSATKPMVSLAAALLIDEGALALTDTVGAYVPELAAAGLGDITIEQLMLHLGGFPNANMPGADGGDALLRPAAFTTWRSEWEPGSRFEYHYESAHWVLADLIDRVTGRDFRDVVHERITAPLGLRRGLGLALDDTNNICDLVSVTAETDEDAILRFNTAAVRASGNPAGGAFMTAAELAAFYQALLHNRAGASSAALWPAHVLDDLTTNIRCTLPDPMMSVGVNRTLGLVLAGDDGMHELRYAIFGHHCSPGSFGHAGMHGQVAWADPATGISFAFLTNAVDADMMRSGMRSNALATIASALEL</sequence>
<dbReference type="Pfam" id="PF00144">
    <property type="entry name" value="Beta-lactamase"/>
    <property type="match status" value="1"/>
</dbReference>
<dbReference type="PANTHER" id="PTHR43283">
    <property type="entry name" value="BETA-LACTAMASE-RELATED"/>
    <property type="match status" value="1"/>
</dbReference>
<dbReference type="SUPFAM" id="SSF56601">
    <property type="entry name" value="beta-lactamase/transpeptidase-like"/>
    <property type="match status" value="1"/>
</dbReference>
<proteinExistence type="predicted"/>
<dbReference type="InterPro" id="IPR001466">
    <property type="entry name" value="Beta-lactam-related"/>
</dbReference>
<organism evidence="2">
    <name type="scientific">freshwater metagenome</name>
    <dbReference type="NCBI Taxonomy" id="449393"/>
    <lineage>
        <taxon>unclassified sequences</taxon>
        <taxon>metagenomes</taxon>
        <taxon>ecological metagenomes</taxon>
    </lineage>
</organism>
<name>A0A6J5YET6_9ZZZZ</name>
<dbReference type="EMBL" id="CAEMXZ010000030">
    <property type="protein sequence ID" value="CAB4323166.1"/>
    <property type="molecule type" value="Genomic_DNA"/>
</dbReference>
<reference evidence="2" key="1">
    <citation type="submission" date="2020-05" db="EMBL/GenBank/DDBJ databases">
        <authorList>
            <person name="Chiriac C."/>
            <person name="Salcher M."/>
            <person name="Ghai R."/>
            <person name="Kavagutti S V."/>
        </authorList>
    </citation>
    <scope>NUCLEOTIDE SEQUENCE</scope>
</reference>
<evidence type="ECO:0000259" key="1">
    <source>
        <dbReference type="Pfam" id="PF00144"/>
    </source>
</evidence>
<feature type="domain" description="Beta-lactamase-related" evidence="1">
    <location>
        <begin position="8"/>
        <end position="334"/>
    </location>
</feature>
<accession>A0A6J5YET6</accession>
<dbReference type="InterPro" id="IPR012338">
    <property type="entry name" value="Beta-lactam/transpept-like"/>
</dbReference>
<evidence type="ECO:0000313" key="2">
    <source>
        <dbReference type="EMBL" id="CAB4323166.1"/>
    </source>
</evidence>
<protein>
    <submittedName>
        <fullName evidence="2">Unannotated protein</fullName>
    </submittedName>
</protein>
<dbReference type="InterPro" id="IPR050789">
    <property type="entry name" value="Diverse_Enzym_Activities"/>
</dbReference>
<dbReference type="PANTHER" id="PTHR43283:SF3">
    <property type="entry name" value="BETA-LACTAMASE FAMILY PROTEIN (AFU_ORTHOLOGUE AFUA_5G07500)"/>
    <property type="match status" value="1"/>
</dbReference>
<gene>
    <name evidence="2" type="ORF">UFOPK1392_00916</name>
</gene>
<dbReference type="Gene3D" id="3.40.710.10">
    <property type="entry name" value="DD-peptidase/beta-lactamase superfamily"/>
    <property type="match status" value="1"/>
</dbReference>
<dbReference type="AlphaFoldDB" id="A0A6J5YET6"/>